<dbReference type="EMBL" id="JALBCA010000051">
    <property type="protein sequence ID" value="KAI2386122.1"/>
    <property type="molecule type" value="Genomic_DNA"/>
</dbReference>
<gene>
    <name evidence="1" type="primary">RCE1_2</name>
    <name evidence="1" type="ORF">LOY88_003724</name>
</gene>
<name>A0ACB8UVG9_9EURO</name>
<proteinExistence type="predicted"/>
<keyword evidence="1" id="KW-0645">Protease</keyword>
<keyword evidence="1" id="KW-0378">Hydrolase</keyword>
<sequence length="267" mass="29572">MASYSQHLLIATGQPDWKSRIEEDGPDQSWGILARRLKKLLGRGGKYSDPYNNILITNSSFKPQTSDMMTASAFLFPGFQYLPEIPLDETDLDTFVRAYLLPLDIHRAHDILSPEKQESMRRAPELQSTFTNVVKLTSSSTILICGHGHRDRRCGIMGSLLQAEFRRVLRHCGFSVDPDRVDGAGHANVELISHIGGHKYAGNVIIYVPPSMGSSLGAPSALAGKGIWYGRVEPKHVEGIVKETILNGRVIIDHFRGGIDENGILRL</sequence>
<evidence type="ECO:0000313" key="1">
    <source>
        <dbReference type="EMBL" id="KAI2386122.1"/>
    </source>
</evidence>
<protein>
    <submittedName>
        <fullName evidence="1">CAAX prenyl protease</fullName>
    </submittedName>
</protein>
<organism evidence="1">
    <name type="scientific">Ophidiomyces ophidiicola</name>
    <dbReference type="NCBI Taxonomy" id="1387563"/>
    <lineage>
        <taxon>Eukaryota</taxon>
        <taxon>Fungi</taxon>
        <taxon>Dikarya</taxon>
        <taxon>Ascomycota</taxon>
        <taxon>Pezizomycotina</taxon>
        <taxon>Eurotiomycetes</taxon>
        <taxon>Eurotiomycetidae</taxon>
        <taxon>Onygenales</taxon>
        <taxon>Onygenaceae</taxon>
        <taxon>Ophidiomyces</taxon>
    </lineage>
</organism>
<accession>A0ACB8UVG9</accession>
<comment type="caution">
    <text evidence="1">The sequence shown here is derived from an EMBL/GenBank/DDBJ whole genome shotgun (WGS) entry which is preliminary data.</text>
</comment>
<reference evidence="1" key="1">
    <citation type="journal article" date="2022" name="bioRxiv">
        <title>Population genetic analysis of Ophidiomyces ophidiicola, the causative agent of snake fungal disease, indicates recent introductions to the USA.</title>
        <authorList>
            <person name="Ladner J.T."/>
            <person name="Palmer J.M."/>
            <person name="Ettinger C.L."/>
            <person name="Stajich J.E."/>
            <person name="Farrell T.M."/>
            <person name="Glorioso B.M."/>
            <person name="Lawson B."/>
            <person name="Price S.J."/>
            <person name="Stengle A.G."/>
            <person name="Grear D.A."/>
            <person name="Lorch J.M."/>
        </authorList>
    </citation>
    <scope>NUCLEOTIDE SEQUENCE</scope>
    <source>
        <strain evidence="1">NWHC 24266-5</strain>
    </source>
</reference>